<protein>
    <submittedName>
        <fullName evidence="3">Uncharacterized protein</fullName>
    </submittedName>
</protein>
<name>A0A1M4XQ52_9BACT</name>
<keyword evidence="1" id="KW-0175">Coiled coil</keyword>
<feature type="coiled-coil region" evidence="1">
    <location>
        <begin position="86"/>
        <end position="249"/>
    </location>
</feature>
<evidence type="ECO:0000256" key="1">
    <source>
        <dbReference type="SAM" id="Coils"/>
    </source>
</evidence>
<dbReference type="STRING" id="1121391.SAMN02745206_01085"/>
<dbReference type="Proteomes" id="UP000184076">
    <property type="component" value="Unassembled WGS sequence"/>
</dbReference>
<organism evidence="3 4">
    <name type="scientific">Desulfacinum infernum DSM 9756</name>
    <dbReference type="NCBI Taxonomy" id="1121391"/>
    <lineage>
        <taxon>Bacteria</taxon>
        <taxon>Pseudomonadati</taxon>
        <taxon>Thermodesulfobacteriota</taxon>
        <taxon>Syntrophobacteria</taxon>
        <taxon>Syntrophobacterales</taxon>
        <taxon>Syntrophobacteraceae</taxon>
        <taxon>Desulfacinum</taxon>
    </lineage>
</organism>
<feature type="region of interest" description="Disordered" evidence="2">
    <location>
        <begin position="34"/>
        <end position="54"/>
    </location>
</feature>
<evidence type="ECO:0000313" key="4">
    <source>
        <dbReference type="Proteomes" id="UP000184076"/>
    </source>
</evidence>
<dbReference type="EMBL" id="FQVB01000009">
    <property type="protein sequence ID" value="SHE95629.1"/>
    <property type="molecule type" value="Genomic_DNA"/>
</dbReference>
<dbReference type="OrthoDB" id="1010870at2"/>
<feature type="coiled-coil region" evidence="1">
    <location>
        <begin position="291"/>
        <end position="325"/>
    </location>
</feature>
<feature type="compositionally biased region" description="Basic and acidic residues" evidence="2">
    <location>
        <begin position="34"/>
        <end position="51"/>
    </location>
</feature>
<evidence type="ECO:0000256" key="2">
    <source>
        <dbReference type="SAM" id="MobiDB-lite"/>
    </source>
</evidence>
<evidence type="ECO:0000313" key="3">
    <source>
        <dbReference type="EMBL" id="SHE95629.1"/>
    </source>
</evidence>
<gene>
    <name evidence="3" type="ORF">SAMN02745206_01085</name>
</gene>
<proteinExistence type="predicted"/>
<accession>A0A1M4XQ52</accession>
<keyword evidence="4" id="KW-1185">Reference proteome</keyword>
<sequence length="356" mass="41000">MTVQGDLPKITSANTKKEMLEAYNKLKKILEERSREALKPKEEKEKREKQEVVAAADSLPTEKVLEAINQLKMETVAALNAVSTRLEEETARYAKIRRAIEVKEKELEEIFGIEREAHSLAALLEAQREKKAQFEQEMAARREELEQEIRTKRAEWEKQKRDMAEHLKELQREEEKKRIREREEYEYNLKREREQKVNALQDELARLQKEIEERKSAFEQETAAVKKALEDREAQVAEREKRVDDLEAKVAGFPQELEKEVKKAVREAAERIQAEAAAREALLKKSFEGEKNVLSARIASLESLVEAQKAQIEKLTQQVEAAYGKVQDIAVRAVGAAGRSQVSMPAAVNVRKDEDL</sequence>
<dbReference type="AlphaFoldDB" id="A0A1M4XQ52"/>
<reference evidence="4" key="1">
    <citation type="submission" date="2016-11" db="EMBL/GenBank/DDBJ databases">
        <authorList>
            <person name="Varghese N."/>
            <person name="Submissions S."/>
        </authorList>
    </citation>
    <scope>NUCLEOTIDE SEQUENCE [LARGE SCALE GENOMIC DNA]</scope>
    <source>
        <strain evidence="4">DSM 9756</strain>
    </source>
</reference>
<dbReference type="RefSeq" id="WP_073037717.1">
    <property type="nucleotide sequence ID" value="NZ_FQVB01000009.1"/>
</dbReference>